<dbReference type="InterPro" id="IPR000477">
    <property type="entry name" value="RT_dom"/>
</dbReference>
<dbReference type="PANTHER" id="PTHR47027">
    <property type="entry name" value="REVERSE TRANSCRIPTASE DOMAIN-CONTAINING PROTEIN"/>
    <property type="match status" value="1"/>
</dbReference>
<dbReference type="Pfam" id="PF00078">
    <property type="entry name" value="RVT_1"/>
    <property type="match status" value="1"/>
</dbReference>
<dbReference type="Proteomes" id="UP000596742">
    <property type="component" value="Unassembled WGS sequence"/>
</dbReference>
<proteinExistence type="predicted"/>
<accession>A0A8B6BYF5</accession>
<sequence>MKKAFDTVEHHLLWFKLQRVCVCGQFLSAIQSLYNDLKCTVRIKSDQTPWFSVDAGVKQACIPSPTLFSVYINTLADRINSLECGVHIDDFRLSVLLYADDISLIAPDKESLQRMLNVVTEWCAECVNIGKTKIVHFHPQSFLRSDVLEKLLTTLIHTMDGRTFSFRKTCKRTGQSSEPCFGGFNNKNSIHGRDDF</sequence>
<evidence type="ECO:0000313" key="2">
    <source>
        <dbReference type="EMBL" id="VDH97472.1"/>
    </source>
</evidence>
<reference evidence="2" key="1">
    <citation type="submission" date="2018-11" db="EMBL/GenBank/DDBJ databases">
        <authorList>
            <person name="Alioto T."/>
            <person name="Alioto T."/>
        </authorList>
    </citation>
    <scope>NUCLEOTIDE SEQUENCE</scope>
</reference>
<organism evidence="2 3">
    <name type="scientific">Mytilus galloprovincialis</name>
    <name type="common">Mediterranean mussel</name>
    <dbReference type="NCBI Taxonomy" id="29158"/>
    <lineage>
        <taxon>Eukaryota</taxon>
        <taxon>Metazoa</taxon>
        <taxon>Spiralia</taxon>
        <taxon>Lophotrochozoa</taxon>
        <taxon>Mollusca</taxon>
        <taxon>Bivalvia</taxon>
        <taxon>Autobranchia</taxon>
        <taxon>Pteriomorphia</taxon>
        <taxon>Mytilida</taxon>
        <taxon>Mytiloidea</taxon>
        <taxon>Mytilidae</taxon>
        <taxon>Mytilinae</taxon>
        <taxon>Mytilus</taxon>
    </lineage>
</organism>
<dbReference type="EMBL" id="UYJE01000897">
    <property type="protein sequence ID" value="VDH97472.1"/>
    <property type="molecule type" value="Genomic_DNA"/>
</dbReference>
<protein>
    <recommendedName>
        <fullName evidence="1">Reverse transcriptase domain-containing protein</fullName>
    </recommendedName>
</protein>
<gene>
    <name evidence="2" type="ORF">MGAL_10B091318</name>
</gene>
<dbReference type="InterPro" id="IPR043502">
    <property type="entry name" value="DNA/RNA_pol_sf"/>
</dbReference>
<comment type="caution">
    <text evidence="2">The sequence shown here is derived from an EMBL/GenBank/DDBJ whole genome shotgun (WGS) entry which is preliminary data.</text>
</comment>
<name>A0A8B6BYF5_MYTGA</name>
<dbReference type="SUPFAM" id="SSF56672">
    <property type="entry name" value="DNA/RNA polymerases"/>
    <property type="match status" value="1"/>
</dbReference>
<keyword evidence="3" id="KW-1185">Reference proteome</keyword>
<dbReference type="OrthoDB" id="6152719at2759"/>
<evidence type="ECO:0000313" key="3">
    <source>
        <dbReference type="Proteomes" id="UP000596742"/>
    </source>
</evidence>
<dbReference type="PROSITE" id="PS50878">
    <property type="entry name" value="RT_POL"/>
    <property type="match status" value="1"/>
</dbReference>
<evidence type="ECO:0000259" key="1">
    <source>
        <dbReference type="PROSITE" id="PS50878"/>
    </source>
</evidence>
<feature type="domain" description="Reverse transcriptase" evidence="1">
    <location>
        <begin position="1"/>
        <end position="147"/>
    </location>
</feature>
<dbReference type="AlphaFoldDB" id="A0A8B6BYF5"/>
<dbReference type="PANTHER" id="PTHR47027:SF20">
    <property type="entry name" value="REVERSE TRANSCRIPTASE-LIKE PROTEIN WITH RNA-DIRECTED DNA POLYMERASE DOMAIN"/>
    <property type="match status" value="1"/>
</dbReference>